<dbReference type="GO" id="GO:0016020">
    <property type="term" value="C:membrane"/>
    <property type="evidence" value="ECO:0007669"/>
    <property type="project" value="UniProtKB-SubCell"/>
</dbReference>
<feature type="transmembrane region" description="Helical" evidence="5">
    <location>
        <begin position="113"/>
        <end position="134"/>
    </location>
</feature>
<keyword evidence="4 5" id="KW-0472">Membrane</keyword>
<evidence type="ECO:0000256" key="2">
    <source>
        <dbReference type="ARBA" id="ARBA00022692"/>
    </source>
</evidence>
<feature type="transmembrane region" description="Helical" evidence="5">
    <location>
        <begin position="146"/>
        <end position="167"/>
    </location>
</feature>
<evidence type="ECO:0000256" key="3">
    <source>
        <dbReference type="ARBA" id="ARBA00022989"/>
    </source>
</evidence>
<evidence type="ECO:0000256" key="1">
    <source>
        <dbReference type="ARBA" id="ARBA00004370"/>
    </source>
</evidence>
<evidence type="ECO:0000256" key="5">
    <source>
        <dbReference type="SAM" id="Phobius"/>
    </source>
</evidence>
<dbReference type="WBParaSite" id="Pan_g13581.t1">
    <property type="protein sequence ID" value="Pan_g13581.t1"/>
    <property type="gene ID" value="Pan_g13581"/>
</dbReference>
<dbReference type="CDD" id="cd18186">
    <property type="entry name" value="BTB_POZ_ZBTB_KLHL-like"/>
    <property type="match status" value="1"/>
</dbReference>
<dbReference type="InterPro" id="IPR017452">
    <property type="entry name" value="GPCR_Rhodpsn_7TM"/>
</dbReference>
<reference evidence="8" key="1">
    <citation type="journal article" date="2013" name="Genetics">
        <title>The draft genome and transcriptome of Panagrellus redivivus are shaped by the harsh demands of a free-living lifestyle.</title>
        <authorList>
            <person name="Srinivasan J."/>
            <person name="Dillman A.R."/>
            <person name="Macchietto M.G."/>
            <person name="Heikkinen L."/>
            <person name="Lakso M."/>
            <person name="Fracchia K.M."/>
            <person name="Antoshechkin I."/>
            <person name="Mortazavi A."/>
            <person name="Wong G."/>
            <person name="Sternberg P.W."/>
        </authorList>
    </citation>
    <scope>NUCLEOTIDE SEQUENCE [LARGE SCALE GENOMIC DNA]</scope>
    <source>
        <strain evidence="8">MT8872</strain>
    </source>
</reference>
<dbReference type="Proteomes" id="UP000492821">
    <property type="component" value="Unassembled WGS sequence"/>
</dbReference>
<dbReference type="PROSITE" id="PS50097">
    <property type="entry name" value="BTB"/>
    <property type="match status" value="1"/>
</dbReference>
<protein>
    <submittedName>
        <fullName evidence="9">G_PROTEIN_RECEP_F1_2 domain-containing protein</fullName>
    </submittedName>
</protein>
<feature type="domain" description="G-protein coupled receptors family 1 profile" evidence="7">
    <location>
        <begin position="45"/>
        <end position="352"/>
    </location>
</feature>
<evidence type="ECO:0000259" key="7">
    <source>
        <dbReference type="PROSITE" id="PS50262"/>
    </source>
</evidence>
<feature type="transmembrane region" description="Helical" evidence="5">
    <location>
        <begin position="65"/>
        <end position="93"/>
    </location>
</feature>
<feature type="transmembrane region" description="Helical" evidence="5">
    <location>
        <begin position="210"/>
        <end position="229"/>
    </location>
</feature>
<dbReference type="GO" id="GO:0004930">
    <property type="term" value="F:G protein-coupled receptor activity"/>
    <property type="evidence" value="ECO:0007669"/>
    <property type="project" value="InterPro"/>
</dbReference>
<keyword evidence="3 5" id="KW-1133">Transmembrane helix</keyword>
<accession>A0A7E4UW99</accession>
<sequence>MMYLFRLNDTILQSCALNETIYADDFRMGIVGYAGSAVAGISVIENAILFYIFSTSRKLRRQNYANPVLLALFDSIVSICYILTASVQVIGYRYQMEAVISTWAQYMRVVYCLQHFALTVSNFVLVVASIERFLANGSRYFEKRLLVMMVSNKAIVLAVIMVLSLLFKGTLYFETALLHLPHCPPIESFIPVWIQTGTAVQATRFWIRRIFTIIVPFFVLTFCNIHIVMHLRKRRRKFDQIITQTQRIATATTTNGAALAMRKSSRPASASKKTSSFKKRYNEKTGVRVATRTLAMVVGCYLISNTATTVINIWEYFDVGFVRYVHYYKYLVASDLAALLTIVGCALRLPIYIFNDHRIRKAIIRAVLRLRYRRSAKLDDLQAGALEKWSIVIVSNSIRSNLTGMLSQDWTAIKGKKSIEKLGLLVQSRRHFLVQMTINLGAAQATQNAPQRRHSDEFTGNETTFLTDIQEEEQSELLAAERRSSADYESLVSPTKKTQWRTWRFLPSNSYSFLVNSTLIMSVLKKVTCKGTFVASNDDIENPHRPINRCRGTVPYTDNLFWTMTVWLCGQENTDSNGFVTVHVTTSRNVDAAISLHLDSTGKTYRATLKNQNKHDFGPLQDYSVDFLSAVDLGKEEFHVTIDFNLHFLAMNHRFYESCEHVEKDFTLIVENRDIKVHRNYLALISPFFNSMLSHRTKEAKSNQFKIADFSMPTVHTVIRMCYGYFVTNIDVPLAIDMLRFVDKYHIKSVVSQLEAYLEEKLTPENFPTIVKYAFDLYRESLMRFCGNFYIKHQIEINKLREFVDMNASIIAFILRAAWKLQNPATAPVPDANNS</sequence>
<dbReference type="SUPFAM" id="SSF54695">
    <property type="entry name" value="POZ domain"/>
    <property type="match status" value="1"/>
</dbReference>
<dbReference type="AlphaFoldDB" id="A0A7E4UW99"/>
<dbReference type="Pfam" id="PF00651">
    <property type="entry name" value="BTB"/>
    <property type="match status" value="1"/>
</dbReference>
<reference evidence="9" key="2">
    <citation type="submission" date="2020-10" db="UniProtKB">
        <authorList>
            <consortium name="WormBaseParasite"/>
        </authorList>
    </citation>
    <scope>IDENTIFICATION</scope>
</reference>
<organism evidence="8 9">
    <name type="scientific">Panagrellus redivivus</name>
    <name type="common">Microworm</name>
    <dbReference type="NCBI Taxonomy" id="6233"/>
    <lineage>
        <taxon>Eukaryota</taxon>
        <taxon>Metazoa</taxon>
        <taxon>Ecdysozoa</taxon>
        <taxon>Nematoda</taxon>
        <taxon>Chromadorea</taxon>
        <taxon>Rhabditida</taxon>
        <taxon>Tylenchina</taxon>
        <taxon>Panagrolaimomorpha</taxon>
        <taxon>Panagrolaimoidea</taxon>
        <taxon>Panagrolaimidae</taxon>
        <taxon>Panagrellus</taxon>
    </lineage>
</organism>
<evidence type="ECO:0000259" key="6">
    <source>
        <dbReference type="PROSITE" id="PS50097"/>
    </source>
</evidence>
<feature type="transmembrane region" description="Helical" evidence="5">
    <location>
        <begin position="30"/>
        <end position="53"/>
    </location>
</feature>
<feature type="domain" description="BTB" evidence="6">
    <location>
        <begin position="664"/>
        <end position="723"/>
    </location>
</feature>
<dbReference type="Pfam" id="PF00001">
    <property type="entry name" value="7tm_1"/>
    <property type="match status" value="1"/>
</dbReference>
<dbReference type="InterPro" id="IPR000276">
    <property type="entry name" value="GPCR_Rhodpsn"/>
</dbReference>
<dbReference type="InterPro" id="IPR011333">
    <property type="entry name" value="SKP1/BTB/POZ_sf"/>
</dbReference>
<evidence type="ECO:0000256" key="4">
    <source>
        <dbReference type="ARBA" id="ARBA00023136"/>
    </source>
</evidence>
<keyword evidence="2 5" id="KW-0812">Transmembrane</keyword>
<dbReference type="SMART" id="SM00225">
    <property type="entry name" value="BTB"/>
    <property type="match status" value="1"/>
</dbReference>
<feature type="transmembrane region" description="Helical" evidence="5">
    <location>
        <begin position="294"/>
        <end position="316"/>
    </location>
</feature>
<evidence type="ECO:0000313" key="8">
    <source>
        <dbReference type="Proteomes" id="UP000492821"/>
    </source>
</evidence>
<dbReference type="Gene3D" id="1.20.1070.10">
    <property type="entry name" value="Rhodopsin 7-helix transmembrane proteins"/>
    <property type="match status" value="1"/>
</dbReference>
<evidence type="ECO:0000313" key="9">
    <source>
        <dbReference type="WBParaSite" id="Pan_g13581.t1"/>
    </source>
</evidence>
<dbReference type="PROSITE" id="PS50262">
    <property type="entry name" value="G_PROTEIN_RECEP_F1_2"/>
    <property type="match status" value="1"/>
</dbReference>
<name>A0A7E4UW99_PANRE</name>
<keyword evidence="8" id="KW-1185">Reference proteome</keyword>
<proteinExistence type="predicted"/>
<dbReference type="SUPFAM" id="SSF81321">
    <property type="entry name" value="Family A G protein-coupled receptor-like"/>
    <property type="match status" value="1"/>
</dbReference>
<feature type="transmembrane region" description="Helical" evidence="5">
    <location>
        <begin position="336"/>
        <end position="355"/>
    </location>
</feature>
<dbReference type="Gene3D" id="3.30.710.10">
    <property type="entry name" value="Potassium Channel Kv1.1, Chain A"/>
    <property type="match status" value="1"/>
</dbReference>
<comment type="subcellular location">
    <subcellularLocation>
        <location evidence="1">Membrane</location>
    </subcellularLocation>
</comment>
<dbReference type="InterPro" id="IPR000210">
    <property type="entry name" value="BTB/POZ_dom"/>
</dbReference>
<dbReference type="PANTHER" id="PTHR46709">
    <property type="entry name" value="PROTEIN CBG23488-RELATED"/>
    <property type="match status" value="1"/>
</dbReference>